<organism evidence="1 2">
    <name type="scientific">Cannabis sativa</name>
    <name type="common">Hemp</name>
    <name type="synonym">Marijuana</name>
    <dbReference type="NCBI Taxonomy" id="3483"/>
    <lineage>
        <taxon>Eukaryota</taxon>
        <taxon>Viridiplantae</taxon>
        <taxon>Streptophyta</taxon>
        <taxon>Embryophyta</taxon>
        <taxon>Tracheophyta</taxon>
        <taxon>Spermatophyta</taxon>
        <taxon>Magnoliopsida</taxon>
        <taxon>eudicotyledons</taxon>
        <taxon>Gunneridae</taxon>
        <taxon>Pentapetalae</taxon>
        <taxon>rosids</taxon>
        <taxon>fabids</taxon>
        <taxon>Rosales</taxon>
        <taxon>Cannabaceae</taxon>
        <taxon>Cannabis</taxon>
    </lineage>
</organism>
<evidence type="ECO:0000313" key="2">
    <source>
        <dbReference type="Proteomes" id="UP000596661"/>
    </source>
</evidence>
<dbReference type="EMBL" id="UZAU01000142">
    <property type="status" value="NOT_ANNOTATED_CDS"/>
    <property type="molecule type" value="Genomic_DNA"/>
</dbReference>
<reference evidence="1" key="2">
    <citation type="submission" date="2021-03" db="UniProtKB">
        <authorList>
            <consortium name="EnsemblPlants"/>
        </authorList>
    </citation>
    <scope>IDENTIFICATION</scope>
</reference>
<dbReference type="AlphaFoldDB" id="A0A803P382"/>
<keyword evidence="2" id="KW-1185">Reference proteome</keyword>
<dbReference type="Proteomes" id="UP000596661">
    <property type="component" value="Chromosome 2"/>
</dbReference>
<evidence type="ECO:0000313" key="1">
    <source>
        <dbReference type="EnsemblPlants" id="cds.evm.model.02.927"/>
    </source>
</evidence>
<proteinExistence type="predicted"/>
<name>A0A803P382_CANSA</name>
<dbReference type="Gramene" id="evm.model.02.927">
    <property type="protein sequence ID" value="cds.evm.model.02.927"/>
    <property type="gene ID" value="evm.TU.02.927"/>
</dbReference>
<dbReference type="EnsemblPlants" id="evm.model.02.927">
    <property type="protein sequence ID" value="cds.evm.model.02.927"/>
    <property type="gene ID" value="evm.TU.02.927"/>
</dbReference>
<reference evidence="1" key="1">
    <citation type="submission" date="2018-11" db="EMBL/GenBank/DDBJ databases">
        <authorList>
            <person name="Grassa J C."/>
        </authorList>
    </citation>
    <scope>NUCLEOTIDE SEQUENCE [LARGE SCALE GENOMIC DNA]</scope>
</reference>
<sequence length="145" mass="15677">MKCGDGSVVIKTVIPSHDAEAQHVALVVKYLQPLPARLGRKARNHVDLAEGAHVAITVDDVAALEKVFVGLWVIEPSHHGPYSLYSRIDRLDHARAALVGSNRVGMVVSHRFRNCEILCCGNDVGLLILASDHGRVSGVDSVELE</sequence>
<dbReference type="OMA" id="HRFRNCE"/>
<protein>
    <submittedName>
        <fullName evidence="1">Uncharacterized protein</fullName>
    </submittedName>
</protein>
<accession>A0A803P382</accession>